<sequence>MERSSISLEENKKNRLTLKKIKSIDKIHKTYLPKTSDSKLKKLPTSILKVKNTENSKIENNNVDPNNNNPYHYAASTTTLKNEPQEDVTNMSEATGMPESADLENHRARISSGQMSKRSVNSLSSECSANGGAPVNFNQLNCVTFAEPEIGNNSFSDPESSSSTNARGRESEMHNPSDLDVDVTYCCCDQSSMQPDQALHHPGPIDRTTPSDSSSDEQQEITEEDPCLSDSNEEIAEGDEDSDDFEQNEDSEDRGFQMPDPEIGNTITERITTTTVTRSVSSFSIGLRSPSFPSSGTYGGPPPPEEFNCLDIDGFLRTQNRRPPPRPNHECRYVNDMMHSQSVYMSDYRPIIPGQVNQGYGPQPFNGGRRFREMPMRGGFEPRYPYPPDMPIGGGFEGRYPVPTEPIFIGPHPEGGFEVNYAFPPDPFSSNPWVGSCPPPVPNPFPYSPGYSNGIYGTGANCMGPQGRHCLNCSGPGYCRPSPCGPPMWGP</sequence>
<feature type="compositionally biased region" description="Acidic residues" evidence="1">
    <location>
        <begin position="214"/>
        <end position="252"/>
    </location>
</feature>
<dbReference type="RefSeq" id="XP_016945024.3">
    <property type="nucleotide sequence ID" value="XM_017089535.4"/>
</dbReference>
<dbReference type="GeneID" id="108021040"/>
<keyword evidence="2" id="KW-1185">Reference proteome</keyword>
<dbReference type="AlphaFoldDB" id="A0AB39ZWY5"/>
<accession>A0AB39ZWY5</accession>
<dbReference type="Proteomes" id="UP001652628">
    <property type="component" value="Chromosome 2L"/>
</dbReference>
<evidence type="ECO:0000256" key="1">
    <source>
        <dbReference type="SAM" id="MobiDB-lite"/>
    </source>
</evidence>
<organism evidence="2 3">
    <name type="scientific">Drosophila suzukii</name>
    <name type="common">Spotted-wing drosophila fruit fly</name>
    <dbReference type="NCBI Taxonomy" id="28584"/>
    <lineage>
        <taxon>Eukaryota</taxon>
        <taxon>Metazoa</taxon>
        <taxon>Ecdysozoa</taxon>
        <taxon>Arthropoda</taxon>
        <taxon>Hexapoda</taxon>
        <taxon>Insecta</taxon>
        <taxon>Pterygota</taxon>
        <taxon>Neoptera</taxon>
        <taxon>Endopterygota</taxon>
        <taxon>Diptera</taxon>
        <taxon>Brachycera</taxon>
        <taxon>Muscomorpha</taxon>
        <taxon>Ephydroidea</taxon>
        <taxon>Drosophilidae</taxon>
        <taxon>Drosophila</taxon>
        <taxon>Sophophora</taxon>
    </lineage>
</organism>
<evidence type="ECO:0000313" key="3">
    <source>
        <dbReference type="RefSeq" id="XP_016945024.3"/>
    </source>
</evidence>
<reference evidence="3" key="2">
    <citation type="submission" date="2025-08" db="UniProtKB">
        <authorList>
            <consortium name="RefSeq"/>
        </authorList>
    </citation>
    <scope>IDENTIFICATION</scope>
</reference>
<reference evidence="2" key="1">
    <citation type="submission" date="2025-05" db="UniProtKB">
        <authorList>
            <consortium name="RefSeq"/>
        </authorList>
    </citation>
    <scope>NUCLEOTIDE SEQUENCE [LARGE SCALE GENOMIC DNA]</scope>
</reference>
<feature type="region of interest" description="Disordered" evidence="1">
    <location>
        <begin position="149"/>
        <end position="179"/>
    </location>
</feature>
<evidence type="ECO:0000313" key="2">
    <source>
        <dbReference type="Proteomes" id="UP001652628"/>
    </source>
</evidence>
<gene>
    <name evidence="3" type="primary">LOC108021040</name>
</gene>
<feature type="compositionally biased region" description="Low complexity" evidence="1">
    <location>
        <begin position="154"/>
        <end position="163"/>
    </location>
</feature>
<feature type="compositionally biased region" description="Basic and acidic residues" evidence="1">
    <location>
        <begin position="167"/>
        <end position="177"/>
    </location>
</feature>
<feature type="region of interest" description="Disordered" evidence="1">
    <location>
        <begin position="194"/>
        <end position="270"/>
    </location>
</feature>
<protein>
    <submittedName>
        <fullName evidence="3">Uncharacterized protein</fullName>
    </submittedName>
</protein>
<name>A0AB39ZWY5_DROSZ</name>
<proteinExistence type="predicted"/>